<dbReference type="AlphaFoldDB" id="A0A6G1KQ63"/>
<feature type="compositionally biased region" description="Acidic residues" evidence="1">
    <location>
        <begin position="48"/>
        <end position="65"/>
    </location>
</feature>
<organism evidence="2 3">
    <name type="scientific">Pleomassaria siparia CBS 279.74</name>
    <dbReference type="NCBI Taxonomy" id="1314801"/>
    <lineage>
        <taxon>Eukaryota</taxon>
        <taxon>Fungi</taxon>
        <taxon>Dikarya</taxon>
        <taxon>Ascomycota</taxon>
        <taxon>Pezizomycotina</taxon>
        <taxon>Dothideomycetes</taxon>
        <taxon>Pleosporomycetidae</taxon>
        <taxon>Pleosporales</taxon>
        <taxon>Pleomassariaceae</taxon>
        <taxon>Pleomassaria</taxon>
    </lineage>
</organism>
<feature type="compositionally biased region" description="Low complexity" evidence="1">
    <location>
        <begin position="221"/>
        <end position="235"/>
    </location>
</feature>
<accession>A0A6G1KQ63</accession>
<dbReference type="EMBL" id="MU005764">
    <property type="protein sequence ID" value="KAF2714994.1"/>
    <property type="molecule type" value="Genomic_DNA"/>
</dbReference>
<feature type="compositionally biased region" description="Pro residues" evidence="1">
    <location>
        <begin position="13"/>
        <end position="27"/>
    </location>
</feature>
<evidence type="ECO:0000313" key="3">
    <source>
        <dbReference type="Proteomes" id="UP000799428"/>
    </source>
</evidence>
<dbReference type="Proteomes" id="UP000799428">
    <property type="component" value="Unassembled WGS sequence"/>
</dbReference>
<feature type="region of interest" description="Disordered" evidence="1">
    <location>
        <begin position="1"/>
        <end position="71"/>
    </location>
</feature>
<protein>
    <submittedName>
        <fullName evidence="2">Uncharacterized protein</fullName>
    </submittedName>
</protein>
<feature type="region of interest" description="Disordered" evidence="1">
    <location>
        <begin position="373"/>
        <end position="402"/>
    </location>
</feature>
<reference evidence="2" key="1">
    <citation type="journal article" date="2020" name="Stud. Mycol.">
        <title>101 Dothideomycetes genomes: a test case for predicting lifestyles and emergence of pathogens.</title>
        <authorList>
            <person name="Haridas S."/>
            <person name="Albert R."/>
            <person name="Binder M."/>
            <person name="Bloem J."/>
            <person name="Labutti K."/>
            <person name="Salamov A."/>
            <person name="Andreopoulos B."/>
            <person name="Baker S."/>
            <person name="Barry K."/>
            <person name="Bills G."/>
            <person name="Bluhm B."/>
            <person name="Cannon C."/>
            <person name="Castanera R."/>
            <person name="Culley D."/>
            <person name="Daum C."/>
            <person name="Ezra D."/>
            <person name="Gonzalez J."/>
            <person name="Henrissat B."/>
            <person name="Kuo A."/>
            <person name="Liang C."/>
            <person name="Lipzen A."/>
            <person name="Lutzoni F."/>
            <person name="Magnuson J."/>
            <person name="Mondo S."/>
            <person name="Nolan M."/>
            <person name="Ohm R."/>
            <person name="Pangilinan J."/>
            <person name="Park H.-J."/>
            <person name="Ramirez L."/>
            <person name="Alfaro M."/>
            <person name="Sun H."/>
            <person name="Tritt A."/>
            <person name="Yoshinaga Y."/>
            <person name="Zwiers L.-H."/>
            <person name="Turgeon B."/>
            <person name="Goodwin S."/>
            <person name="Spatafora J."/>
            <person name="Crous P."/>
            <person name="Grigoriev I."/>
        </authorList>
    </citation>
    <scope>NUCLEOTIDE SEQUENCE</scope>
    <source>
        <strain evidence="2">CBS 279.74</strain>
    </source>
</reference>
<feature type="region of interest" description="Disordered" evidence="1">
    <location>
        <begin position="423"/>
        <end position="452"/>
    </location>
</feature>
<proteinExistence type="predicted"/>
<sequence>MAMHQLPVRRPTTAPPPLSLQLPPPPSHATHLSLRGGDNRSVAAAFHDDDDNDDDDAASFDDVDITDLVRPPPSAFTAATAYDPHSRSLIQDHSPTHLAHDRSLTDTFFDNCRSTANRATFTLQQHTSKTSFGLPSPTKSLSSFIPSRSTIESTASQPKIRAGAKLLSNFVQSFNATSVREDPDSDNEYDSEQDDDEAMIAGMFNRAPALTRPATSHDNVSKPSTPTSNQPQTSTGVSKFAWLLNTQKSAVIPPPVPSPKYHDPDDELLKLKISKALFPHGAVDPLDPSSFHDLLSTAEKLLARYQSAYRSVSSELCDARAEQSAQDDELDEADTRTRHLKMQLETVAARANDQDAEIRKLREELAFERRARQEEEAAQKRSLSLIKDGSPRRRNRVSNSDVSIDSGFESDCDTDATSIFSGPQSCVSPTDTVSSATSVADSQTDTTPKGKKPLVTLRRSTFDKVRDRSVDLERGGWGCTNCEGGAHSAVWGRLAREREENSQLRSRVETLEVAVESALDVVDGPWGM</sequence>
<dbReference type="OrthoDB" id="5377009at2759"/>
<keyword evidence="3" id="KW-1185">Reference proteome</keyword>
<gene>
    <name evidence="2" type="ORF">K504DRAFT_457175</name>
</gene>
<feature type="region of interest" description="Disordered" evidence="1">
    <location>
        <begin position="211"/>
        <end position="235"/>
    </location>
</feature>
<name>A0A6G1KQ63_9PLEO</name>
<feature type="compositionally biased region" description="Polar residues" evidence="1">
    <location>
        <begin position="423"/>
        <end position="447"/>
    </location>
</feature>
<evidence type="ECO:0000256" key="1">
    <source>
        <dbReference type="SAM" id="MobiDB-lite"/>
    </source>
</evidence>
<evidence type="ECO:0000313" key="2">
    <source>
        <dbReference type="EMBL" id="KAF2714994.1"/>
    </source>
</evidence>